<evidence type="ECO:0000313" key="2">
    <source>
        <dbReference type="Proteomes" id="UP001203058"/>
    </source>
</evidence>
<dbReference type="Proteomes" id="UP001203058">
    <property type="component" value="Unassembled WGS sequence"/>
</dbReference>
<gene>
    <name evidence="1" type="ORF">LZ016_10475</name>
</gene>
<protein>
    <submittedName>
        <fullName evidence="1">Uncharacterized protein</fullName>
    </submittedName>
</protein>
<accession>A0ABS9VPS9</accession>
<organism evidence="1 2">
    <name type="scientific">Sphingomonas telluris</name>
    <dbReference type="NCBI Taxonomy" id="2907998"/>
    <lineage>
        <taxon>Bacteria</taxon>
        <taxon>Pseudomonadati</taxon>
        <taxon>Pseudomonadota</taxon>
        <taxon>Alphaproteobacteria</taxon>
        <taxon>Sphingomonadales</taxon>
        <taxon>Sphingomonadaceae</taxon>
        <taxon>Sphingomonas</taxon>
    </lineage>
</organism>
<proteinExistence type="predicted"/>
<dbReference type="EMBL" id="JAKZHW010000001">
    <property type="protein sequence ID" value="MCH8616524.1"/>
    <property type="molecule type" value="Genomic_DNA"/>
</dbReference>
<name>A0ABS9VPS9_9SPHN</name>
<dbReference type="RefSeq" id="WP_241447320.1">
    <property type="nucleotide sequence ID" value="NZ_JAKZHW010000001.1"/>
</dbReference>
<reference evidence="1 2" key="1">
    <citation type="submission" date="2022-03" db="EMBL/GenBank/DDBJ databases">
        <authorList>
            <person name="Jo J.-H."/>
            <person name="Im W.-T."/>
        </authorList>
    </citation>
    <scope>NUCLEOTIDE SEQUENCE [LARGE SCALE GENOMIC DNA]</scope>
    <source>
        <strain evidence="1 2">SM33</strain>
    </source>
</reference>
<comment type="caution">
    <text evidence="1">The sequence shown here is derived from an EMBL/GenBank/DDBJ whole genome shotgun (WGS) entry which is preliminary data.</text>
</comment>
<keyword evidence="2" id="KW-1185">Reference proteome</keyword>
<evidence type="ECO:0000313" key="1">
    <source>
        <dbReference type="EMBL" id="MCH8616524.1"/>
    </source>
</evidence>
<sequence>MNLPLPKYFRDMAERSRELAVRLDDEATKSHLFDVAKQYDWLAAQAELGRPKGS</sequence>